<dbReference type="Proteomes" id="UP001321749">
    <property type="component" value="Unassembled WGS sequence"/>
</dbReference>
<dbReference type="AlphaFoldDB" id="A0AAV9H8L9"/>
<accession>A0AAV9H8L9</accession>
<evidence type="ECO:0000313" key="2">
    <source>
        <dbReference type="EMBL" id="KAK4456803.1"/>
    </source>
</evidence>
<keyword evidence="3" id="KW-1185">Reference proteome</keyword>
<gene>
    <name evidence="2" type="ORF">QBC42DRAFT_256945</name>
</gene>
<reference evidence="2" key="1">
    <citation type="journal article" date="2023" name="Mol. Phylogenet. Evol.">
        <title>Genome-scale phylogeny and comparative genomics of the fungal order Sordariales.</title>
        <authorList>
            <person name="Hensen N."/>
            <person name="Bonometti L."/>
            <person name="Westerberg I."/>
            <person name="Brannstrom I.O."/>
            <person name="Guillou S."/>
            <person name="Cros-Aarteil S."/>
            <person name="Calhoun S."/>
            <person name="Haridas S."/>
            <person name="Kuo A."/>
            <person name="Mondo S."/>
            <person name="Pangilinan J."/>
            <person name="Riley R."/>
            <person name="LaButti K."/>
            <person name="Andreopoulos B."/>
            <person name="Lipzen A."/>
            <person name="Chen C."/>
            <person name="Yan M."/>
            <person name="Daum C."/>
            <person name="Ng V."/>
            <person name="Clum A."/>
            <person name="Steindorff A."/>
            <person name="Ohm R.A."/>
            <person name="Martin F."/>
            <person name="Silar P."/>
            <person name="Natvig D.O."/>
            <person name="Lalanne C."/>
            <person name="Gautier V."/>
            <person name="Ament-Velasquez S.L."/>
            <person name="Kruys A."/>
            <person name="Hutchinson M.I."/>
            <person name="Powell A.J."/>
            <person name="Barry K."/>
            <person name="Miller A.N."/>
            <person name="Grigoriev I.V."/>
            <person name="Debuchy R."/>
            <person name="Gladieux P."/>
            <person name="Hiltunen Thoren M."/>
            <person name="Johannesson H."/>
        </authorList>
    </citation>
    <scope>NUCLEOTIDE SEQUENCE</scope>
    <source>
        <strain evidence="2">PSN324</strain>
    </source>
</reference>
<dbReference type="EMBL" id="MU865164">
    <property type="protein sequence ID" value="KAK4456803.1"/>
    <property type="molecule type" value="Genomic_DNA"/>
</dbReference>
<evidence type="ECO:0000256" key="1">
    <source>
        <dbReference type="SAM" id="MobiDB-lite"/>
    </source>
</evidence>
<feature type="region of interest" description="Disordered" evidence="1">
    <location>
        <begin position="12"/>
        <end position="33"/>
    </location>
</feature>
<organism evidence="2 3">
    <name type="scientific">Cladorrhinum samala</name>
    <dbReference type="NCBI Taxonomy" id="585594"/>
    <lineage>
        <taxon>Eukaryota</taxon>
        <taxon>Fungi</taxon>
        <taxon>Dikarya</taxon>
        <taxon>Ascomycota</taxon>
        <taxon>Pezizomycotina</taxon>
        <taxon>Sordariomycetes</taxon>
        <taxon>Sordariomycetidae</taxon>
        <taxon>Sordariales</taxon>
        <taxon>Podosporaceae</taxon>
        <taxon>Cladorrhinum</taxon>
    </lineage>
</organism>
<sequence>MIDQVDLRAVDADDQKTTVARKPKSGKKKEPPAARTLEGVAVLLQSRFAPWLAAPSRLLAGQRPPIAASGSADAGSMRASHLDEFEVIVKSGFNQLEKYHAMFVVERLPPTRHQPDSICLHIAPRGELTQSKDTQAEENVHGQDFLIKRKTKNYFIDGYHLAGHDINSHVGEAGWDQLTQELQLRKRRPSGMPDTKGPGYSFSPTTTGNLIPSHQNARNVNLADHLWTRLFSIPAGSDEHLLDVPPEYSGCQCLEGFAAAPEHASAVQAEELQMRIGGWLNCSTQSGPVWSRATLFLGRRERHQPHRHLWCS</sequence>
<proteinExistence type="predicted"/>
<protein>
    <submittedName>
        <fullName evidence="2">Uncharacterized protein</fullName>
    </submittedName>
</protein>
<reference evidence="2" key="2">
    <citation type="submission" date="2023-06" db="EMBL/GenBank/DDBJ databases">
        <authorList>
            <consortium name="Lawrence Berkeley National Laboratory"/>
            <person name="Mondo S.J."/>
            <person name="Hensen N."/>
            <person name="Bonometti L."/>
            <person name="Westerberg I."/>
            <person name="Brannstrom I.O."/>
            <person name="Guillou S."/>
            <person name="Cros-Aarteil S."/>
            <person name="Calhoun S."/>
            <person name="Haridas S."/>
            <person name="Kuo A."/>
            <person name="Pangilinan J."/>
            <person name="Riley R."/>
            <person name="Labutti K."/>
            <person name="Andreopoulos B."/>
            <person name="Lipzen A."/>
            <person name="Chen C."/>
            <person name="Yanf M."/>
            <person name="Daum C."/>
            <person name="Ng V."/>
            <person name="Clum A."/>
            <person name="Steindorff A."/>
            <person name="Ohm R."/>
            <person name="Martin F."/>
            <person name="Silar P."/>
            <person name="Natvig D."/>
            <person name="Lalanne C."/>
            <person name="Gautier V."/>
            <person name="Ament-Velasquez S.L."/>
            <person name="Kruys A."/>
            <person name="Hutchinson M.I."/>
            <person name="Powell A.J."/>
            <person name="Barry K."/>
            <person name="Miller A.N."/>
            <person name="Grigoriev I.V."/>
            <person name="Debuchy R."/>
            <person name="Gladieux P."/>
            <person name="Thoren M.H."/>
            <person name="Johannesson H."/>
        </authorList>
    </citation>
    <scope>NUCLEOTIDE SEQUENCE</scope>
    <source>
        <strain evidence="2">PSN324</strain>
    </source>
</reference>
<evidence type="ECO:0000313" key="3">
    <source>
        <dbReference type="Proteomes" id="UP001321749"/>
    </source>
</evidence>
<name>A0AAV9H8L9_9PEZI</name>
<comment type="caution">
    <text evidence="2">The sequence shown here is derived from an EMBL/GenBank/DDBJ whole genome shotgun (WGS) entry which is preliminary data.</text>
</comment>